<dbReference type="EMBL" id="MVGC01000208">
    <property type="protein sequence ID" value="RJE21746.1"/>
    <property type="molecule type" value="Genomic_DNA"/>
</dbReference>
<keyword evidence="2" id="KW-0812">Transmembrane</keyword>
<proteinExistence type="predicted"/>
<comment type="caution">
    <text evidence="6">The sequence shown here is derived from an EMBL/GenBank/DDBJ whole genome shotgun (WGS) entry which is preliminary data.</text>
</comment>
<evidence type="ECO:0000256" key="3">
    <source>
        <dbReference type="ARBA" id="ARBA00022989"/>
    </source>
</evidence>
<dbReference type="PANTHER" id="PTHR23507:SF31">
    <property type="entry name" value="TRANSPORTER, PUTATIVE (AFU_ORTHOLOGUE AFUA_2G14230)-RELATED"/>
    <property type="match status" value="1"/>
</dbReference>
<comment type="subcellular location">
    <subcellularLocation>
        <location evidence="1">Membrane</location>
        <topology evidence="1">Multi-pass membrane protein</topology>
    </subcellularLocation>
</comment>
<dbReference type="GO" id="GO:0016020">
    <property type="term" value="C:membrane"/>
    <property type="evidence" value="ECO:0007669"/>
    <property type="project" value="UniProtKB-SubCell"/>
</dbReference>
<keyword evidence="3" id="KW-1133">Transmembrane helix</keyword>
<organism evidence="6 7">
    <name type="scientific">Aspergillus sclerotialis</name>
    <dbReference type="NCBI Taxonomy" id="2070753"/>
    <lineage>
        <taxon>Eukaryota</taxon>
        <taxon>Fungi</taxon>
        <taxon>Dikarya</taxon>
        <taxon>Ascomycota</taxon>
        <taxon>Pezizomycotina</taxon>
        <taxon>Eurotiomycetes</taxon>
        <taxon>Eurotiomycetidae</taxon>
        <taxon>Eurotiales</taxon>
        <taxon>Aspergillaceae</taxon>
        <taxon>Aspergillus</taxon>
        <taxon>Aspergillus subgen. Polypaecilum</taxon>
    </lineage>
</organism>
<evidence type="ECO:0000256" key="4">
    <source>
        <dbReference type="ARBA" id="ARBA00023136"/>
    </source>
</evidence>
<protein>
    <submittedName>
        <fullName evidence="6">MFS transporter</fullName>
    </submittedName>
</protein>
<dbReference type="Proteomes" id="UP000266188">
    <property type="component" value="Unassembled WGS sequence"/>
</dbReference>
<feature type="compositionally biased region" description="Polar residues" evidence="5">
    <location>
        <begin position="9"/>
        <end position="19"/>
    </location>
</feature>
<evidence type="ECO:0000313" key="7">
    <source>
        <dbReference type="Proteomes" id="UP000266188"/>
    </source>
</evidence>
<reference evidence="7" key="1">
    <citation type="submission" date="2017-02" db="EMBL/GenBank/DDBJ databases">
        <authorList>
            <person name="Tafer H."/>
            <person name="Lopandic K."/>
        </authorList>
    </citation>
    <scope>NUCLEOTIDE SEQUENCE [LARGE SCALE GENOMIC DNA]</scope>
    <source>
        <strain evidence="7">CBS 366.77</strain>
    </source>
</reference>
<keyword evidence="4" id="KW-0472">Membrane</keyword>
<evidence type="ECO:0000256" key="1">
    <source>
        <dbReference type="ARBA" id="ARBA00004141"/>
    </source>
</evidence>
<feature type="region of interest" description="Disordered" evidence="5">
    <location>
        <begin position="1"/>
        <end position="44"/>
    </location>
</feature>
<evidence type="ECO:0000256" key="2">
    <source>
        <dbReference type="ARBA" id="ARBA00022692"/>
    </source>
</evidence>
<keyword evidence="7" id="KW-1185">Reference proteome</keyword>
<gene>
    <name evidence="6" type="ORF">PHISCL_05930</name>
</gene>
<evidence type="ECO:0000313" key="6">
    <source>
        <dbReference type="EMBL" id="RJE21746.1"/>
    </source>
</evidence>
<accession>A0A3A2ZFI5</accession>
<evidence type="ECO:0000256" key="5">
    <source>
        <dbReference type="SAM" id="MobiDB-lite"/>
    </source>
</evidence>
<dbReference type="GO" id="GO:0022857">
    <property type="term" value="F:transmembrane transporter activity"/>
    <property type="evidence" value="ECO:0007669"/>
    <property type="project" value="TreeGrafter"/>
</dbReference>
<dbReference type="PANTHER" id="PTHR23507">
    <property type="entry name" value="ZGC:174356"/>
    <property type="match status" value="1"/>
</dbReference>
<sequence>MSLRHSYDYANQNDDNGANSPFLPSRSPSPSPGHAKPQPLHRPQTHNASVRWRLLVTLFTMIPTVEMGMAMAIGPITRISESIACREYYAQQDPGQIGANGMVREELCKVTEVQTELAAVKGYMEFFEGGLSALLAIPYGLLADRRGRKWTLCLSIPASP</sequence>
<dbReference type="OrthoDB" id="194139at2759"/>
<name>A0A3A2ZFI5_9EURO</name>
<dbReference type="AlphaFoldDB" id="A0A3A2ZFI5"/>